<keyword evidence="1" id="KW-0808">Transferase</keyword>
<dbReference type="InterPro" id="IPR000182">
    <property type="entry name" value="GNAT_dom"/>
</dbReference>
<feature type="domain" description="N-acetyltransferase" evidence="3">
    <location>
        <begin position="3"/>
        <end position="154"/>
    </location>
</feature>
<evidence type="ECO:0000313" key="5">
    <source>
        <dbReference type="Proteomes" id="UP001595579"/>
    </source>
</evidence>
<dbReference type="Gene3D" id="3.40.630.30">
    <property type="match status" value="1"/>
</dbReference>
<dbReference type="InterPro" id="IPR016181">
    <property type="entry name" value="Acyl_CoA_acyltransferase"/>
</dbReference>
<dbReference type="SUPFAM" id="SSF55729">
    <property type="entry name" value="Acyl-CoA N-acyltransferases (Nat)"/>
    <property type="match status" value="1"/>
</dbReference>
<dbReference type="PROSITE" id="PS51186">
    <property type="entry name" value="GNAT"/>
    <property type="match status" value="1"/>
</dbReference>
<keyword evidence="2" id="KW-0012">Acyltransferase</keyword>
<evidence type="ECO:0000259" key="3">
    <source>
        <dbReference type="PROSITE" id="PS51186"/>
    </source>
</evidence>
<dbReference type="PANTHER" id="PTHR43877">
    <property type="entry name" value="AMINOALKYLPHOSPHONATE N-ACETYLTRANSFERASE-RELATED-RELATED"/>
    <property type="match status" value="1"/>
</dbReference>
<evidence type="ECO:0000313" key="4">
    <source>
        <dbReference type="EMBL" id="MFC3283471.1"/>
    </source>
</evidence>
<dbReference type="EMBL" id="JBHRUG010000017">
    <property type="protein sequence ID" value="MFC3283471.1"/>
    <property type="molecule type" value="Genomic_DNA"/>
</dbReference>
<accession>A0ABV7LMQ7</accession>
<dbReference type="RefSeq" id="WP_386772537.1">
    <property type="nucleotide sequence ID" value="NZ_JBHRUG010000017.1"/>
</dbReference>
<evidence type="ECO:0000256" key="1">
    <source>
        <dbReference type="ARBA" id="ARBA00022679"/>
    </source>
</evidence>
<reference evidence="5" key="1">
    <citation type="journal article" date="2019" name="Int. J. Syst. Evol. Microbiol.">
        <title>The Global Catalogue of Microorganisms (GCM) 10K type strain sequencing project: providing services to taxonomists for standard genome sequencing and annotation.</title>
        <authorList>
            <consortium name="The Broad Institute Genomics Platform"/>
            <consortium name="The Broad Institute Genome Sequencing Center for Infectious Disease"/>
            <person name="Wu L."/>
            <person name="Ma J."/>
        </authorList>
    </citation>
    <scope>NUCLEOTIDE SEQUENCE [LARGE SCALE GENOMIC DNA]</scope>
    <source>
        <strain evidence="5">CECT 7698</strain>
    </source>
</reference>
<protein>
    <submittedName>
        <fullName evidence="4">GNAT family N-acetyltransferase</fullName>
    </submittedName>
</protein>
<sequence>MSRRVRSPIDDDVPALVRLSGALGYPCQASEMRERLAFLGSRPGHVVLVVSDDANQPLGWIHAFESAQLTSPPFVEIAGLVIDEEARGEGLGQLLVEGVAAWAKERGIGRLRVHSRISRGDAHRFYTRLGFMQVKTQHVFQRDPGGDVQAATSA</sequence>
<dbReference type="PANTHER" id="PTHR43877:SF2">
    <property type="entry name" value="AMINOALKYLPHOSPHONATE N-ACETYLTRANSFERASE-RELATED"/>
    <property type="match status" value="1"/>
</dbReference>
<dbReference type="CDD" id="cd04301">
    <property type="entry name" value="NAT_SF"/>
    <property type="match status" value="1"/>
</dbReference>
<keyword evidence="5" id="KW-1185">Reference proteome</keyword>
<dbReference type="Pfam" id="PF00583">
    <property type="entry name" value="Acetyltransf_1"/>
    <property type="match status" value="1"/>
</dbReference>
<comment type="caution">
    <text evidence="4">The sequence shown here is derived from an EMBL/GenBank/DDBJ whole genome shotgun (WGS) entry which is preliminary data.</text>
</comment>
<organism evidence="4 5">
    <name type="scientific">Litchfieldella rifensis</name>
    <dbReference type="NCBI Taxonomy" id="762643"/>
    <lineage>
        <taxon>Bacteria</taxon>
        <taxon>Pseudomonadati</taxon>
        <taxon>Pseudomonadota</taxon>
        <taxon>Gammaproteobacteria</taxon>
        <taxon>Oceanospirillales</taxon>
        <taxon>Halomonadaceae</taxon>
        <taxon>Litchfieldella</taxon>
    </lineage>
</organism>
<gene>
    <name evidence="4" type="ORF">ACFOEV_07610</name>
</gene>
<proteinExistence type="predicted"/>
<dbReference type="Proteomes" id="UP001595579">
    <property type="component" value="Unassembled WGS sequence"/>
</dbReference>
<dbReference type="InterPro" id="IPR050832">
    <property type="entry name" value="Bact_Acetyltransf"/>
</dbReference>
<name>A0ABV7LMQ7_9GAMM</name>
<evidence type="ECO:0000256" key="2">
    <source>
        <dbReference type="ARBA" id="ARBA00023315"/>
    </source>
</evidence>